<proteinExistence type="predicted"/>
<dbReference type="EMBL" id="MT142765">
    <property type="protein sequence ID" value="QJA88249.1"/>
    <property type="molecule type" value="Genomic_DNA"/>
</dbReference>
<evidence type="ECO:0000313" key="2">
    <source>
        <dbReference type="EMBL" id="QJA88249.1"/>
    </source>
</evidence>
<evidence type="ECO:0000256" key="1">
    <source>
        <dbReference type="SAM" id="Phobius"/>
    </source>
</evidence>
<name>A0A6M3L1L9_9ZZZZ</name>
<gene>
    <name evidence="2" type="ORF">MM415B02798_0002</name>
</gene>
<sequence>MSDELEKKVDQLNSKVDRIEAMLKYNGIGLIPTFEQHCIQDREFRADYYKFKRRTLGIFFFLLGSGVLGLGGVKIAEVLAKGG</sequence>
<keyword evidence="1" id="KW-1133">Transmembrane helix</keyword>
<keyword evidence="1" id="KW-0472">Membrane</keyword>
<feature type="transmembrane region" description="Helical" evidence="1">
    <location>
        <begin position="55"/>
        <end position="76"/>
    </location>
</feature>
<reference evidence="2" key="1">
    <citation type="submission" date="2020-03" db="EMBL/GenBank/DDBJ databases">
        <title>The deep terrestrial virosphere.</title>
        <authorList>
            <person name="Holmfeldt K."/>
            <person name="Nilsson E."/>
            <person name="Simone D."/>
            <person name="Lopez-Fernandez M."/>
            <person name="Wu X."/>
            <person name="de Brujin I."/>
            <person name="Lundin D."/>
            <person name="Andersson A."/>
            <person name="Bertilsson S."/>
            <person name="Dopson M."/>
        </authorList>
    </citation>
    <scope>NUCLEOTIDE SEQUENCE</scope>
    <source>
        <strain evidence="2">MM415B02798</strain>
    </source>
</reference>
<protein>
    <submittedName>
        <fullName evidence="2">Uncharacterized protein</fullName>
    </submittedName>
</protein>
<accession>A0A6M3L1L9</accession>
<keyword evidence="1" id="KW-0812">Transmembrane</keyword>
<organism evidence="2">
    <name type="scientific">viral metagenome</name>
    <dbReference type="NCBI Taxonomy" id="1070528"/>
    <lineage>
        <taxon>unclassified sequences</taxon>
        <taxon>metagenomes</taxon>
        <taxon>organismal metagenomes</taxon>
    </lineage>
</organism>
<dbReference type="AlphaFoldDB" id="A0A6M3L1L9"/>